<evidence type="ECO:0000313" key="4">
    <source>
        <dbReference type="Proteomes" id="UP000305647"/>
    </source>
</evidence>
<dbReference type="AlphaFoldDB" id="A0A4T0MTU4"/>
<dbReference type="CDD" id="cd05672">
    <property type="entry name" value="M20_ACY1L2-like"/>
    <property type="match status" value="1"/>
</dbReference>
<dbReference type="SUPFAM" id="SSF55031">
    <property type="entry name" value="Bacterial exopeptidase dimerisation domain"/>
    <property type="match status" value="1"/>
</dbReference>
<dbReference type="InterPro" id="IPR017439">
    <property type="entry name" value="Amidohydrolase"/>
</dbReference>
<feature type="domain" description="Peptidase M20 dimerisation" evidence="2">
    <location>
        <begin position="244"/>
        <end position="335"/>
    </location>
</feature>
<dbReference type="NCBIfam" id="TIGR01891">
    <property type="entry name" value="amidohydrolases"/>
    <property type="match status" value="1"/>
</dbReference>
<protein>
    <recommendedName>
        <fullName evidence="2">Peptidase M20 dimerisation domain-containing protein</fullName>
    </recommendedName>
</protein>
<comment type="caution">
    <text evidence="3">The sequence shown here is derived from an EMBL/GenBank/DDBJ whole genome shotgun (WGS) entry which is preliminary data.</text>
</comment>
<proteinExistence type="inferred from homology"/>
<accession>A0A4T0MTU4</accession>
<dbReference type="EMBL" id="SPRO01000022">
    <property type="protein sequence ID" value="TIC29932.1"/>
    <property type="molecule type" value="Genomic_DNA"/>
</dbReference>
<dbReference type="Proteomes" id="UP000305647">
    <property type="component" value="Unassembled WGS sequence"/>
</dbReference>
<comment type="similarity">
    <text evidence="1">Belongs to the peptidase M20A family.</text>
</comment>
<dbReference type="InterPro" id="IPR036264">
    <property type="entry name" value="Bact_exopeptidase_dim_dom"/>
</dbReference>
<sequence>MFCISRRRKERLEERIKEEREESCVHFVDLERSDSSLSLLPTYEAVSYEPISDQAARIMRYALKKERDNLINIGMKLHQYPETAFQERYARDLLSGFMKNKGWIVEKSICGLETSWKATFRHGEGGRTVGFNAEMDALPGIGHACGHNLIAEGAIAAALGLAAAMKEMDISGKVILIGTPAEESGGGKITLLKRGAYEDASAMLMIHPGGGAPYKADILSPMLAIDSFSKYVYPYRHSVDKQIDVEFFGRAAHAALAPDQGINALDAAVLAYSNVNALRQQIKSYERVHGVIEGQNYATNVIPDYSKLKYGVRSGTLAELIDLKRRTMACMKAAAQATGCRIVIHDSTPPHPELHHNGHLAYEYANIMQRNFSTKVQLSLDTPGGASTDFGAITYAMPALHPAYEIYSEKGVSNHSPGFTGATDKPIAHEKTIEAAMGISLTAFRVLSDEEFAHVVESEYDHWVRQLDKRL</sequence>
<gene>
    <name evidence="3" type="ORF">E3Q10_02323</name>
</gene>
<reference evidence="3 4" key="1">
    <citation type="submission" date="2019-03" db="EMBL/GenBank/DDBJ databases">
        <title>Sequencing 25 genomes of Wallemia mellicola.</title>
        <authorList>
            <person name="Gostincar C."/>
        </authorList>
    </citation>
    <scope>NUCLEOTIDE SEQUENCE [LARGE SCALE GENOMIC DNA]</scope>
    <source>
        <strain evidence="3 4">EXF-8738</strain>
    </source>
</reference>
<dbReference type="InterPro" id="IPR002933">
    <property type="entry name" value="Peptidase_M20"/>
</dbReference>
<dbReference type="PANTHER" id="PTHR30575">
    <property type="entry name" value="PEPTIDASE M20"/>
    <property type="match status" value="1"/>
</dbReference>
<dbReference type="FunFam" id="3.30.70.360:FF:000004">
    <property type="entry name" value="Peptidase M20 domain-containing protein 2"/>
    <property type="match status" value="1"/>
</dbReference>
<dbReference type="PANTHER" id="PTHR30575:SF0">
    <property type="entry name" value="XAA-ARG DIPEPTIDASE"/>
    <property type="match status" value="1"/>
</dbReference>
<dbReference type="GO" id="GO:0016805">
    <property type="term" value="F:dipeptidase activity"/>
    <property type="evidence" value="ECO:0007669"/>
    <property type="project" value="TreeGrafter"/>
</dbReference>
<dbReference type="InterPro" id="IPR052030">
    <property type="entry name" value="Peptidase_M20/M20A_hydrolases"/>
</dbReference>
<dbReference type="Gene3D" id="3.30.70.360">
    <property type="match status" value="1"/>
</dbReference>
<dbReference type="Gene3D" id="3.40.630.10">
    <property type="entry name" value="Zn peptidases"/>
    <property type="match status" value="1"/>
</dbReference>
<dbReference type="Pfam" id="PF01546">
    <property type="entry name" value="Peptidase_M20"/>
    <property type="match status" value="1"/>
</dbReference>
<name>A0A4T0MTU4_9BASI</name>
<evidence type="ECO:0000313" key="3">
    <source>
        <dbReference type="EMBL" id="TIC29932.1"/>
    </source>
</evidence>
<dbReference type="InterPro" id="IPR011650">
    <property type="entry name" value="Peptidase_M20_dimer"/>
</dbReference>
<dbReference type="Pfam" id="PF07687">
    <property type="entry name" value="M20_dimer"/>
    <property type="match status" value="1"/>
</dbReference>
<organism evidence="3 4">
    <name type="scientific">Wallemia mellicola</name>
    <dbReference type="NCBI Taxonomy" id="1708541"/>
    <lineage>
        <taxon>Eukaryota</taxon>
        <taxon>Fungi</taxon>
        <taxon>Dikarya</taxon>
        <taxon>Basidiomycota</taxon>
        <taxon>Wallemiomycotina</taxon>
        <taxon>Wallemiomycetes</taxon>
        <taxon>Wallemiales</taxon>
        <taxon>Wallemiaceae</taxon>
        <taxon>Wallemia</taxon>
    </lineage>
</organism>
<evidence type="ECO:0000259" key="2">
    <source>
        <dbReference type="Pfam" id="PF07687"/>
    </source>
</evidence>
<evidence type="ECO:0000256" key="1">
    <source>
        <dbReference type="ARBA" id="ARBA00006247"/>
    </source>
</evidence>
<dbReference type="SUPFAM" id="SSF53187">
    <property type="entry name" value="Zn-dependent exopeptidases"/>
    <property type="match status" value="1"/>
</dbReference>